<feature type="domain" description="Methyltransferase" evidence="1">
    <location>
        <begin position="22"/>
        <end position="93"/>
    </location>
</feature>
<evidence type="ECO:0000259" key="1">
    <source>
        <dbReference type="Pfam" id="PF13649"/>
    </source>
</evidence>
<organism evidence="2 3">
    <name type="scientific">Methylocaldum szegediense</name>
    <dbReference type="NCBI Taxonomy" id="73780"/>
    <lineage>
        <taxon>Bacteria</taxon>
        <taxon>Pseudomonadati</taxon>
        <taxon>Pseudomonadota</taxon>
        <taxon>Gammaproteobacteria</taxon>
        <taxon>Methylococcales</taxon>
        <taxon>Methylococcaceae</taxon>
        <taxon>Methylocaldum</taxon>
    </lineage>
</organism>
<gene>
    <name evidence="2" type="ORF">MSZNOR_2393</name>
</gene>
<dbReference type="Gene3D" id="3.40.50.150">
    <property type="entry name" value="Vaccinia Virus protein VP39"/>
    <property type="match status" value="1"/>
</dbReference>
<dbReference type="EMBL" id="OX458333">
    <property type="protein sequence ID" value="CAI8844545.1"/>
    <property type="molecule type" value="Genomic_DNA"/>
</dbReference>
<accession>A0ABM9I2A1</accession>
<name>A0ABM9I2A1_9GAMM</name>
<sequence>MLLEHYRADIARRVAERSARDVLEIAAGTGIVTGHLRDALAKDVRLTAIDVSDSMPDVARKKILAHEPVTFQIADATALPFEGDAFDAVVCPFGVMLR</sequence>
<dbReference type="CDD" id="cd02440">
    <property type="entry name" value="AdoMet_MTases"/>
    <property type="match status" value="1"/>
</dbReference>
<dbReference type="InterPro" id="IPR041698">
    <property type="entry name" value="Methyltransf_25"/>
</dbReference>
<evidence type="ECO:0000313" key="3">
    <source>
        <dbReference type="Proteomes" id="UP001162030"/>
    </source>
</evidence>
<dbReference type="Proteomes" id="UP001162030">
    <property type="component" value="Chromosome"/>
</dbReference>
<reference evidence="2 3" key="1">
    <citation type="submission" date="2023-03" db="EMBL/GenBank/DDBJ databases">
        <authorList>
            <person name="Pearce D."/>
        </authorList>
    </citation>
    <scope>NUCLEOTIDE SEQUENCE [LARGE SCALE GENOMIC DNA]</scope>
    <source>
        <strain evidence="2">Msz</strain>
    </source>
</reference>
<keyword evidence="3" id="KW-1185">Reference proteome</keyword>
<protein>
    <recommendedName>
        <fullName evidence="1">Methyltransferase domain-containing protein</fullName>
    </recommendedName>
</protein>
<evidence type="ECO:0000313" key="2">
    <source>
        <dbReference type="EMBL" id="CAI8844545.1"/>
    </source>
</evidence>
<dbReference type="InterPro" id="IPR029063">
    <property type="entry name" value="SAM-dependent_MTases_sf"/>
</dbReference>
<dbReference type="Pfam" id="PF13649">
    <property type="entry name" value="Methyltransf_25"/>
    <property type="match status" value="1"/>
</dbReference>
<dbReference type="SUPFAM" id="SSF53335">
    <property type="entry name" value="S-adenosyl-L-methionine-dependent methyltransferases"/>
    <property type="match status" value="1"/>
</dbReference>
<proteinExistence type="predicted"/>